<reference evidence="3" key="1">
    <citation type="submission" date="2020-11" db="EMBL/GenBank/DDBJ databases">
        <authorList>
            <consortium name="DOE Joint Genome Institute"/>
            <person name="Ahrendt S."/>
            <person name="Riley R."/>
            <person name="Andreopoulos W."/>
            <person name="Labutti K."/>
            <person name="Pangilinan J."/>
            <person name="Ruiz-Duenas F.J."/>
            <person name="Barrasa J.M."/>
            <person name="Sanchez-Garcia M."/>
            <person name="Camarero S."/>
            <person name="Miyauchi S."/>
            <person name="Serrano A."/>
            <person name="Linde D."/>
            <person name="Babiker R."/>
            <person name="Drula E."/>
            <person name="Ayuso-Fernandez I."/>
            <person name="Pacheco R."/>
            <person name="Padilla G."/>
            <person name="Ferreira P."/>
            <person name="Barriuso J."/>
            <person name="Kellner H."/>
            <person name="Castanera R."/>
            <person name="Alfaro M."/>
            <person name="Ramirez L."/>
            <person name="Pisabarro A.G."/>
            <person name="Kuo A."/>
            <person name="Tritt A."/>
            <person name="Lipzen A."/>
            <person name="He G."/>
            <person name="Yan M."/>
            <person name="Ng V."/>
            <person name="Cullen D."/>
            <person name="Martin F."/>
            <person name="Rosso M.-N."/>
            <person name="Henrissat B."/>
            <person name="Hibbett D."/>
            <person name="Martinez A.T."/>
            <person name="Grigoriev I.V."/>
        </authorList>
    </citation>
    <scope>NUCLEOTIDE SEQUENCE</scope>
    <source>
        <strain evidence="3">CBS 247.69</strain>
    </source>
</reference>
<gene>
    <name evidence="3" type="ORF">BDZ94DRAFT_1247816</name>
</gene>
<evidence type="ECO:0000313" key="4">
    <source>
        <dbReference type="Proteomes" id="UP000807353"/>
    </source>
</evidence>
<dbReference type="Proteomes" id="UP000807353">
    <property type="component" value="Unassembled WGS sequence"/>
</dbReference>
<organism evidence="3 4">
    <name type="scientific">Collybia nuda</name>
    <dbReference type="NCBI Taxonomy" id="64659"/>
    <lineage>
        <taxon>Eukaryota</taxon>
        <taxon>Fungi</taxon>
        <taxon>Dikarya</taxon>
        <taxon>Basidiomycota</taxon>
        <taxon>Agaricomycotina</taxon>
        <taxon>Agaricomycetes</taxon>
        <taxon>Agaricomycetidae</taxon>
        <taxon>Agaricales</taxon>
        <taxon>Tricholomatineae</taxon>
        <taxon>Clitocybaceae</taxon>
        <taxon>Collybia</taxon>
    </lineage>
</organism>
<evidence type="ECO:0000256" key="1">
    <source>
        <dbReference type="SAM" id="MobiDB-lite"/>
    </source>
</evidence>
<dbReference type="OrthoDB" id="3357408at2759"/>
<comment type="caution">
    <text evidence="3">The sequence shown here is derived from an EMBL/GenBank/DDBJ whole genome shotgun (WGS) entry which is preliminary data.</text>
</comment>
<feature type="transmembrane region" description="Helical" evidence="2">
    <location>
        <begin position="129"/>
        <end position="148"/>
    </location>
</feature>
<feature type="compositionally biased region" description="Polar residues" evidence="1">
    <location>
        <begin position="305"/>
        <end position="315"/>
    </location>
</feature>
<feature type="transmembrane region" description="Helical" evidence="2">
    <location>
        <begin position="248"/>
        <end position="269"/>
    </location>
</feature>
<feature type="transmembrane region" description="Helical" evidence="2">
    <location>
        <begin position="6"/>
        <end position="30"/>
    </location>
</feature>
<name>A0A9P5YFR1_9AGAR</name>
<feature type="transmembrane region" description="Helical" evidence="2">
    <location>
        <begin position="50"/>
        <end position="72"/>
    </location>
</feature>
<feature type="compositionally biased region" description="Basic and acidic residues" evidence="1">
    <location>
        <begin position="318"/>
        <end position="327"/>
    </location>
</feature>
<evidence type="ECO:0000256" key="2">
    <source>
        <dbReference type="SAM" id="Phobius"/>
    </source>
</evidence>
<feature type="region of interest" description="Disordered" evidence="1">
    <location>
        <begin position="302"/>
        <end position="327"/>
    </location>
</feature>
<evidence type="ECO:0000313" key="3">
    <source>
        <dbReference type="EMBL" id="KAF9467819.1"/>
    </source>
</evidence>
<accession>A0A9P5YFR1</accession>
<protein>
    <submittedName>
        <fullName evidence="3">Uncharacterized protein</fullName>
    </submittedName>
</protein>
<keyword evidence="2" id="KW-0812">Transmembrane</keyword>
<proteinExistence type="predicted"/>
<feature type="transmembrane region" description="Helical" evidence="2">
    <location>
        <begin position="160"/>
        <end position="182"/>
    </location>
</feature>
<keyword evidence="4" id="KW-1185">Reference proteome</keyword>
<feature type="transmembrane region" description="Helical" evidence="2">
    <location>
        <begin position="219"/>
        <end position="242"/>
    </location>
</feature>
<sequence length="327" mass="36360">MLPSNLAQLIGLFVECIFYGIYLATFAACIQTMVWSGPELRWRSRFRNHWSMMTVVLLLFACSSLNLALGLLRILQAAKRPTGISSTEELGQDWVNIVKPLTVNIQTLIADGILVYRCWVVYGRSRKTVAFPALLWLESAACTIVGIYKQTNIHSGSRSSASSVMPIIVIFWTSTICLNIYATSMIVFRVLTVESQCAGFEGLPPLYPFTSRRRSRLQLVTRSIIESGLMYTAISIIVFITFLTKSNAVYITTAAYIQIIGITFNLILIRVARCGDEVTGKHENTLTGTNFVCGISSPGGMEFPENSSRGTTSTESVEDFREVEKRV</sequence>
<dbReference type="AlphaFoldDB" id="A0A9P5YFR1"/>
<keyword evidence="2" id="KW-0472">Membrane</keyword>
<dbReference type="EMBL" id="MU150235">
    <property type="protein sequence ID" value="KAF9467819.1"/>
    <property type="molecule type" value="Genomic_DNA"/>
</dbReference>
<keyword evidence="2" id="KW-1133">Transmembrane helix</keyword>